<accession>A0AC35GFK0</accession>
<dbReference type="Proteomes" id="UP000887580">
    <property type="component" value="Unplaced"/>
</dbReference>
<organism evidence="1 2">
    <name type="scientific">Panagrolaimus sp. PS1159</name>
    <dbReference type="NCBI Taxonomy" id="55785"/>
    <lineage>
        <taxon>Eukaryota</taxon>
        <taxon>Metazoa</taxon>
        <taxon>Ecdysozoa</taxon>
        <taxon>Nematoda</taxon>
        <taxon>Chromadorea</taxon>
        <taxon>Rhabditida</taxon>
        <taxon>Tylenchina</taxon>
        <taxon>Panagrolaimomorpha</taxon>
        <taxon>Panagrolaimoidea</taxon>
        <taxon>Panagrolaimidae</taxon>
        <taxon>Panagrolaimus</taxon>
    </lineage>
</organism>
<dbReference type="WBParaSite" id="PS1159_v2.g4486.t1">
    <property type="protein sequence ID" value="PS1159_v2.g4486.t1"/>
    <property type="gene ID" value="PS1159_v2.g4486"/>
</dbReference>
<name>A0AC35GFK0_9BILA</name>
<reference evidence="2" key="1">
    <citation type="submission" date="2022-11" db="UniProtKB">
        <authorList>
            <consortium name="WormBaseParasite"/>
        </authorList>
    </citation>
    <scope>IDENTIFICATION</scope>
</reference>
<protein>
    <submittedName>
        <fullName evidence="2">Uncharacterized protein</fullName>
    </submittedName>
</protein>
<evidence type="ECO:0000313" key="1">
    <source>
        <dbReference type="Proteomes" id="UP000887580"/>
    </source>
</evidence>
<proteinExistence type="predicted"/>
<sequence length="121" mass="14036">MAFYCDLSGITSRNKPNATYQSMIDGELMYEYAIHRYNKKKTKASFRCASCRSAINDGRAPQFRIYYLKGAVNFETKTVIFVENPDEHPHCCEKRHPFFVKGKQIRRQVRNEVKGITGSQC</sequence>
<evidence type="ECO:0000313" key="2">
    <source>
        <dbReference type="WBParaSite" id="PS1159_v2.g4486.t1"/>
    </source>
</evidence>